<evidence type="ECO:0000259" key="6">
    <source>
        <dbReference type="Pfam" id="PF00082"/>
    </source>
</evidence>
<name>A0AA37WDQ1_9BACT</name>
<dbReference type="GO" id="GO:0004252">
    <property type="term" value="F:serine-type endopeptidase activity"/>
    <property type="evidence" value="ECO:0007669"/>
    <property type="project" value="UniProtKB-UniRule"/>
</dbReference>
<dbReference type="EMBL" id="BSOH01000005">
    <property type="protein sequence ID" value="GLR16212.1"/>
    <property type="molecule type" value="Genomic_DNA"/>
</dbReference>
<dbReference type="CDD" id="cd00306">
    <property type="entry name" value="Peptidases_S8_S53"/>
    <property type="match status" value="1"/>
</dbReference>
<accession>A0AA37WDQ1</accession>
<dbReference type="SUPFAM" id="SSF52743">
    <property type="entry name" value="Subtilisin-like"/>
    <property type="match status" value="1"/>
</dbReference>
<comment type="caution">
    <text evidence="7">The sequence shown here is derived from an EMBL/GenBank/DDBJ whole genome shotgun (WGS) entry which is preliminary data.</text>
</comment>
<comment type="similarity">
    <text evidence="1 5">Belongs to the peptidase S8 family.</text>
</comment>
<evidence type="ECO:0000313" key="7">
    <source>
        <dbReference type="EMBL" id="GLR16212.1"/>
    </source>
</evidence>
<evidence type="ECO:0000313" key="8">
    <source>
        <dbReference type="Proteomes" id="UP001156666"/>
    </source>
</evidence>
<evidence type="ECO:0000256" key="3">
    <source>
        <dbReference type="ARBA" id="ARBA00022801"/>
    </source>
</evidence>
<protein>
    <recommendedName>
        <fullName evidence="6">Peptidase S8/S53 domain-containing protein</fullName>
    </recommendedName>
</protein>
<evidence type="ECO:0000256" key="2">
    <source>
        <dbReference type="ARBA" id="ARBA00022670"/>
    </source>
</evidence>
<proteinExistence type="inferred from homology"/>
<dbReference type="PRINTS" id="PR00723">
    <property type="entry name" value="SUBTILISIN"/>
</dbReference>
<evidence type="ECO:0000256" key="5">
    <source>
        <dbReference type="PROSITE-ProRule" id="PRU01240"/>
    </source>
</evidence>
<dbReference type="InterPro" id="IPR036852">
    <property type="entry name" value="Peptidase_S8/S53_dom_sf"/>
</dbReference>
<dbReference type="PROSITE" id="PS51892">
    <property type="entry name" value="SUBTILASE"/>
    <property type="match status" value="1"/>
</dbReference>
<feature type="active site" description="Charge relay system" evidence="5">
    <location>
        <position position="246"/>
    </location>
</feature>
<reference evidence="7" key="2">
    <citation type="submission" date="2023-01" db="EMBL/GenBank/DDBJ databases">
        <title>Draft genome sequence of Portibacter lacus strain NBRC 108769.</title>
        <authorList>
            <person name="Sun Q."/>
            <person name="Mori K."/>
        </authorList>
    </citation>
    <scope>NUCLEOTIDE SEQUENCE</scope>
    <source>
        <strain evidence="7">NBRC 108769</strain>
    </source>
</reference>
<evidence type="ECO:0000256" key="1">
    <source>
        <dbReference type="ARBA" id="ARBA00011073"/>
    </source>
</evidence>
<dbReference type="AlphaFoldDB" id="A0AA37WDQ1"/>
<gene>
    <name evidence="7" type="ORF">GCM10007940_08270</name>
</gene>
<keyword evidence="8" id="KW-1185">Reference proteome</keyword>
<feature type="active site" description="Charge relay system" evidence="5">
    <location>
        <position position="417"/>
    </location>
</feature>
<sequence length="474" mass="51409">MTETVSENLLADPYSKQEINLEIDKQMSKGDILYWSNMTDEMVWSASMQSDSMISIGYTMDNIDMEKNIHLIDLSEEQWQEKQEELKDLILKFNPGTYMEVHPVLPQIQFINSSLALVKDLREREDIRFVEPLGYSTEEADLRSGSGCDGSPDYSISSADYSTIAPNTKQNWNYSNANVPAAWNTAQGDGVTVCILDTGGSYNQDNIGSAFTQGNSGGRFVQKVSTKYSGSWWWKSKDSPNDDCGHGTAMAGMAVAPRGTDGNAVGIAYKSDLLTIRGTGDVLVNSSNEKKGVRDGLTLAGQRSDVKVISMSIGDIFYSGTVADGVYYAYNRGKLMMSAAGTSFTWTNWVGVIFPATMSQTIGVTGVKDSNSLQRCSTCHSGSKVDFVLTMEKSSGGSTPITLALSSNQPKYTGGSSCATSMMSGIAALVWSTNPSMSRDQVLTRLKNASQYYPSRSSQYGWGRVDAAAAVNGN</sequence>
<evidence type="ECO:0000256" key="4">
    <source>
        <dbReference type="ARBA" id="ARBA00022825"/>
    </source>
</evidence>
<dbReference type="PANTHER" id="PTHR43806:SF11">
    <property type="entry name" value="CEREVISIN-RELATED"/>
    <property type="match status" value="1"/>
</dbReference>
<keyword evidence="3 5" id="KW-0378">Hydrolase</keyword>
<keyword evidence="2 5" id="KW-0645">Protease</keyword>
<dbReference type="GO" id="GO:0006508">
    <property type="term" value="P:proteolysis"/>
    <property type="evidence" value="ECO:0007669"/>
    <property type="project" value="UniProtKB-KW"/>
</dbReference>
<dbReference type="Pfam" id="PF00082">
    <property type="entry name" value="Peptidase_S8"/>
    <property type="match status" value="1"/>
</dbReference>
<dbReference type="InterPro" id="IPR050131">
    <property type="entry name" value="Peptidase_S8_subtilisin-like"/>
</dbReference>
<feature type="active site" description="Charge relay system" evidence="5">
    <location>
        <position position="197"/>
    </location>
</feature>
<organism evidence="7 8">
    <name type="scientific">Portibacter lacus</name>
    <dbReference type="NCBI Taxonomy" id="1099794"/>
    <lineage>
        <taxon>Bacteria</taxon>
        <taxon>Pseudomonadati</taxon>
        <taxon>Bacteroidota</taxon>
        <taxon>Saprospiria</taxon>
        <taxon>Saprospirales</taxon>
        <taxon>Haliscomenobacteraceae</taxon>
        <taxon>Portibacter</taxon>
    </lineage>
</organism>
<keyword evidence="4 5" id="KW-0720">Serine protease</keyword>
<dbReference type="Gene3D" id="3.40.50.200">
    <property type="entry name" value="Peptidase S8/S53 domain"/>
    <property type="match status" value="1"/>
</dbReference>
<dbReference type="InterPro" id="IPR015500">
    <property type="entry name" value="Peptidase_S8_subtilisin-rel"/>
</dbReference>
<reference evidence="7" key="1">
    <citation type="journal article" date="2014" name="Int. J. Syst. Evol. Microbiol.">
        <title>Complete genome sequence of Corynebacterium casei LMG S-19264T (=DSM 44701T), isolated from a smear-ripened cheese.</title>
        <authorList>
            <consortium name="US DOE Joint Genome Institute (JGI-PGF)"/>
            <person name="Walter F."/>
            <person name="Albersmeier A."/>
            <person name="Kalinowski J."/>
            <person name="Ruckert C."/>
        </authorList>
    </citation>
    <scope>NUCLEOTIDE SEQUENCE</scope>
    <source>
        <strain evidence="7">NBRC 108769</strain>
    </source>
</reference>
<dbReference type="InterPro" id="IPR000209">
    <property type="entry name" value="Peptidase_S8/S53_dom"/>
</dbReference>
<dbReference type="PANTHER" id="PTHR43806">
    <property type="entry name" value="PEPTIDASE S8"/>
    <property type="match status" value="1"/>
</dbReference>
<feature type="domain" description="Peptidase S8/S53" evidence="6">
    <location>
        <begin position="188"/>
        <end position="463"/>
    </location>
</feature>
<dbReference type="Proteomes" id="UP001156666">
    <property type="component" value="Unassembled WGS sequence"/>
</dbReference>